<dbReference type="EMBL" id="PFIP01000015">
    <property type="protein sequence ID" value="PIX35229.1"/>
    <property type="molecule type" value="Genomic_DNA"/>
</dbReference>
<dbReference type="GO" id="GO:0004459">
    <property type="term" value="F:L-lactate dehydrogenase (NAD+) activity"/>
    <property type="evidence" value="ECO:0007669"/>
    <property type="project" value="TreeGrafter"/>
</dbReference>
<dbReference type="InterPro" id="IPR036291">
    <property type="entry name" value="NAD(P)-bd_dom_sf"/>
</dbReference>
<protein>
    <submittedName>
        <fullName evidence="2">Lactate dehydrogenase</fullName>
    </submittedName>
</protein>
<comment type="caution">
    <text evidence="2">The sequence shown here is derived from an EMBL/GenBank/DDBJ whole genome shotgun (WGS) entry which is preliminary data.</text>
</comment>
<dbReference type="Proteomes" id="UP000230646">
    <property type="component" value="Unassembled WGS sequence"/>
</dbReference>
<dbReference type="GO" id="GO:0006089">
    <property type="term" value="P:lactate metabolic process"/>
    <property type="evidence" value="ECO:0007669"/>
    <property type="project" value="TreeGrafter"/>
</dbReference>
<name>A0A2M7KAR2_9BACT</name>
<evidence type="ECO:0000313" key="3">
    <source>
        <dbReference type="EMBL" id="PIY31914.1"/>
    </source>
</evidence>
<gene>
    <name evidence="3" type="ORF">COZ07_07570</name>
    <name evidence="2" type="ORF">COZ58_00775</name>
</gene>
<dbReference type="PANTHER" id="PTHR43128:SF16">
    <property type="entry name" value="L-LACTATE DEHYDROGENASE"/>
    <property type="match status" value="1"/>
</dbReference>
<evidence type="ECO:0000313" key="4">
    <source>
        <dbReference type="Proteomes" id="UP000230646"/>
    </source>
</evidence>
<evidence type="ECO:0000313" key="2">
    <source>
        <dbReference type="EMBL" id="PIX35229.1"/>
    </source>
</evidence>
<accession>A0A2M7KAR2</accession>
<feature type="domain" description="Lactate/malate dehydrogenase N-terminal" evidence="1">
    <location>
        <begin position="114"/>
        <end position="256"/>
    </location>
</feature>
<accession>A0A2M7PNF8</accession>
<reference evidence="4 5" key="1">
    <citation type="submission" date="2017-09" db="EMBL/GenBank/DDBJ databases">
        <title>Depth-based differentiation of microbial function through sediment-hosted aquifers and enrichment of novel symbionts in the deep terrestrial subsurface.</title>
        <authorList>
            <person name="Probst A.J."/>
            <person name="Ladd B."/>
            <person name="Jarett J.K."/>
            <person name="Geller-Mcgrath D.E."/>
            <person name="Sieber C.M."/>
            <person name="Emerson J.B."/>
            <person name="Anantharaman K."/>
            <person name="Thomas B.C."/>
            <person name="Malmstrom R."/>
            <person name="Stieglmeier M."/>
            <person name="Klingl A."/>
            <person name="Woyke T."/>
            <person name="Ryan C.M."/>
            <person name="Banfield J.F."/>
        </authorList>
    </citation>
    <scope>NUCLEOTIDE SEQUENCE [LARGE SCALE GENOMIC DNA]</scope>
    <source>
        <strain evidence="3">CG_4_10_14_3_um_filter_34_13</strain>
    </source>
</reference>
<dbReference type="RefSeq" id="WP_406607997.1">
    <property type="nucleotide sequence ID" value="NZ_PFKO01000284.1"/>
</dbReference>
<dbReference type="Pfam" id="PF00056">
    <property type="entry name" value="Ldh_1_N"/>
    <property type="match status" value="1"/>
</dbReference>
<dbReference type="PANTHER" id="PTHR43128">
    <property type="entry name" value="L-2-HYDROXYCARBOXYLATE DEHYDROGENASE (NAD(P)(+))"/>
    <property type="match status" value="1"/>
</dbReference>
<evidence type="ECO:0000259" key="1">
    <source>
        <dbReference type="Pfam" id="PF00056"/>
    </source>
</evidence>
<dbReference type="SUPFAM" id="SSF51735">
    <property type="entry name" value="NAD(P)-binding Rossmann-fold domains"/>
    <property type="match status" value="1"/>
</dbReference>
<dbReference type="InterPro" id="IPR001236">
    <property type="entry name" value="Lactate/malate_DH_N"/>
</dbReference>
<dbReference type="EMBL" id="PFKO01000284">
    <property type="protein sequence ID" value="PIY31914.1"/>
    <property type="molecule type" value="Genomic_DNA"/>
</dbReference>
<dbReference type="AlphaFoldDB" id="A0A2M7KAR2"/>
<dbReference type="Gene3D" id="3.40.50.720">
    <property type="entry name" value="NAD(P)-binding Rossmann-like Domain"/>
    <property type="match status" value="1"/>
</dbReference>
<organism evidence="2 5">
    <name type="scientific">Candidatus Infernicultor aquiphilus</name>
    <dbReference type="NCBI Taxonomy" id="1805029"/>
    <lineage>
        <taxon>Bacteria</taxon>
        <taxon>Pseudomonadati</taxon>
        <taxon>Atribacterota</taxon>
        <taxon>Candidatus Phoenicimicrobiia</taxon>
        <taxon>Candidatus Pheonicimicrobiales</taxon>
        <taxon>Candidatus Phoenicimicrobiaceae</taxon>
        <taxon>Candidatus Infernicultor</taxon>
    </lineage>
</organism>
<reference evidence="2" key="2">
    <citation type="submission" date="2017-09" db="EMBL/GenBank/DDBJ databases">
        <title>Depth-based differentiation of microbial function through sediment-hosted aquifers and enrichment of novel symbionts in the deep terrestrial subsurface.</title>
        <authorList>
            <person name="Probst A.J."/>
            <person name="Ladd B."/>
            <person name="Jarett J.K."/>
            <person name="Geller-Mcgrath D.E."/>
            <person name="Sieber C.M.K."/>
            <person name="Emerson J.B."/>
            <person name="Anantharaman K."/>
            <person name="Thomas B.C."/>
            <person name="Malmstrom R."/>
            <person name="Stieglmeier M."/>
            <person name="Klingl A."/>
            <person name="Woyke T."/>
            <person name="Ryan C.M."/>
            <person name="Banfield J.F."/>
        </authorList>
    </citation>
    <scope>NUCLEOTIDE SEQUENCE</scope>
    <source>
        <strain evidence="2">CG_4_8_14_3_um_filter_34_18</strain>
    </source>
</reference>
<evidence type="ECO:0000313" key="5">
    <source>
        <dbReference type="Proteomes" id="UP000231493"/>
    </source>
</evidence>
<dbReference type="Proteomes" id="UP000231493">
    <property type="component" value="Unassembled WGS sequence"/>
</dbReference>
<proteinExistence type="predicted"/>
<sequence>MFFYKLKDKILISQSKYQELDEISEDQARENKGIIYVLNQINPLKSRRSFSITDPSLIFLKGENIHLLQKPKKVNYNLPKWIKERIKAKRVSLLNTEYPNWQDVLNYEVPLRWKVNIVGLGDVGGVLLTGLRLLGGRYIKSIGIYDKNINIIKRWELEANQIFNPFTTQKYPEVYVLNEEEIFNGDMLVFCATIRVPALGEEQEDVRMRQFKENSKLISDYARKAREKSFKGIFAVISDPVDLLCKATFLASNKNKSGKFDFQGLAAEQIRGYGLGVMFARAVYYSKQNSKTNKYDQEGRAFGPHGKGLIIANSIKKYDERLSELLTDQALKANLEIRRIGFKPYVAPALSSGSLPIIATISGKWQYSATFIGGVFMGAKNRLHRSGTEIERLDLPTILVEKIKASYKELGNIL</sequence>